<evidence type="ECO:0000256" key="5">
    <source>
        <dbReference type="HAMAP-Rule" id="MF_01984"/>
    </source>
</evidence>
<evidence type="ECO:0000313" key="8">
    <source>
        <dbReference type="Proteomes" id="UP000320766"/>
    </source>
</evidence>
<dbReference type="SUPFAM" id="SSF52507">
    <property type="entry name" value="Homo-oligomeric flavin-containing Cys decarboxylases, HFCD"/>
    <property type="match status" value="1"/>
</dbReference>
<comment type="catalytic activity">
    <reaction evidence="5">
        <text>dimethylallyl phosphate + FMNH2 = prenylated FMNH2 + phosphate</text>
        <dbReference type="Rhea" id="RHEA:37743"/>
        <dbReference type="ChEBI" id="CHEBI:43474"/>
        <dbReference type="ChEBI" id="CHEBI:57618"/>
        <dbReference type="ChEBI" id="CHEBI:87467"/>
        <dbReference type="ChEBI" id="CHEBI:88052"/>
        <dbReference type="EC" id="2.5.1.129"/>
    </reaction>
</comment>
<accession>A0A520KX88</accession>
<comment type="caution">
    <text evidence="7">The sequence shown here is derived from an EMBL/GenBank/DDBJ whole genome shotgun (WGS) entry which is preliminary data.</text>
</comment>
<dbReference type="InterPro" id="IPR004507">
    <property type="entry name" value="UbiX-like"/>
</dbReference>
<dbReference type="GO" id="GO:0106141">
    <property type="term" value="F:flavin prenyltransferase activity"/>
    <property type="evidence" value="ECO:0007669"/>
    <property type="project" value="UniProtKB-EC"/>
</dbReference>
<dbReference type="AlphaFoldDB" id="A0A520KX88"/>
<dbReference type="EMBL" id="RXIL01000059">
    <property type="protein sequence ID" value="RZN70277.1"/>
    <property type="molecule type" value="Genomic_DNA"/>
</dbReference>
<evidence type="ECO:0000256" key="2">
    <source>
        <dbReference type="ARBA" id="ARBA00022630"/>
    </source>
</evidence>
<keyword evidence="2 5" id="KW-0285">Flavoprotein</keyword>
<dbReference type="Pfam" id="PF02441">
    <property type="entry name" value="Flavoprotein"/>
    <property type="match status" value="1"/>
</dbReference>
<feature type="binding site" evidence="5">
    <location>
        <position position="150"/>
    </location>
    <ligand>
        <name>dimethylallyl phosphate</name>
        <dbReference type="ChEBI" id="CHEBI:88052"/>
    </ligand>
</feature>
<dbReference type="NCBIfam" id="TIGR00421">
    <property type="entry name" value="ubiX_pad"/>
    <property type="match status" value="1"/>
</dbReference>
<sequence length="188" mass="20883">MIFICMSGASGAIYGIKLLKFLRSRDIETALCISENAKKIIEIETPYSLEEVKKLSNYYYENDDLLSPFSSGSNLFDDAVIVPSSMKTIGSIANGIYSNLTNRVAHICLKEGRKLLLVPRETPLSLIDLKNLLIVKEAGATVLPASPGFYGHPKSIDDLVNFIVGKILDQLGIENNLLKRWNSERFVE</sequence>
<keyword evidence="1 5" id="KW-0637">Prenyltransferase</keyword>
<reference evidence="7 8" key="1">
    <citation type="journal article" date="2019" name="Nat. Microbiol.">
        <title>Wide diversity of methane and short-chain alkane metabolisms in uncultured archaea.</title>
        <authorList>
            <person name="Borrel G."/>
            <person name="Adam P.S."/>
            <person name="McKay L.J."/>
            <person name="Chen L.X."/>
            <person name="Sierra-Garcia I.N."/>
            <person name="Sieber C.M."/>
            <person name="Letourneur Q."/>
            <person name="Ghozlane A."/>
            <person name="Andersen G.L."/>
            <person name="Li W.J."/>
            <person name="Hallam S.J."/>
            <person name="Muyzer G."/>
            <person name="de Oliveira V.M."/>
            <person name="Inskeep W.P."/>
            <person name="Banfield J.F."/>
            <person name="Gribaldo S."/>
        </authorList>
    </citation>
    <scope>NUCLEOTIDE SEQUENCE [LARGE SCALE GENOMIC DNA]</scope>
    <source>
        <strain evidence="7">NM1b</strain>
    </source>
</reference>
<evidence type="ECO:0000256" key="3">
    <source>
        <dbReference type="ARBA" id="ARBA00022643"/>
    </source>
</evidence>
<comment type="similarity">
    <text evidence="5">Belongs to the UbiX/PAD1 family.</text>
</comment>
<evidence type="ECO:0000313" key="7">
    <source>
        <dbReference type="EMBL" id="RZN70277.1"/>
    </source>
</evidence>
<keyword evidence="3 5" id="KW-0288">FMN</keyword>
<feature type="binding site" evidence="5">
    <location>
        <position position="166"/>
    </location>
    <ligand>
        <name>dimethylallyl phosphate</name>
        <dbReference type="ChEBI" id="CHEBI:88052"/>
    </ligand>
</feature>
<gene>
    <name evidence="5" type="primary">ubiX</name>
    <name evidence="7" type="ORF">EF807_03495</name>
</gene>
<name>A0A520KX88_9EURY</name>
<dbReference type="EC" id="2.5.1.129" evidence="5"/>
<dbReference type="InterPro" id="IPR036551">
    <property type="entry name" value="Flavin_trans-like"/>
</dbReference>
<dbReference type="NCBIfam" id="NF004685">
    <property type="entry name" value="PRK06029.1"/>
    <property type="match status" value="1"/>
</dbReference>
<evidence type="ECO:0000259" key="6">
    <source>
        <dbReference type="Pfam" id="PF02441"/>
    </source>
</evidence>
<feature type="binding site" evidence="5">
    <location>
        <begin position="8"/>
        <end position="10"/>
    </location>
    <ligand>
        <name>FMN</name>
        <dbReference type="ChEBI" id="CHEBI:58210"/>
    </ligand>
</feature>
<dbReference type="HAMAP" id="MF_01984">
    <property type="entry name" value="ubiX_pad"/>
    <property type="match status" value="1"/>
</dbReference>
<feature type="binding site" evidence="5">
    <location>
        <position position="34"/>
    </location>
    <ligand>
        <name>FMN</name>
        <dbReference type="ChEBI" id="CHEBI:58210"/>
    </ligand>
</feature>
<dbReference type="InterPro" id="IPR003382">
    <property type="entry name" value="Flavoprotein"/>
</dbReference>
<comment type="caution">
    <text evidence="5">Lacks conserved residue(s) required for the propagation of feature annotation.</text>
</comment>
<evidence type="ECO:0000256" key="4">
    <source>
        <dbReference type="ARBA" id="ARBA00022679"/>
    </source>
</evidence>
<feature type="domain" description="Flavoprotein" evidence="6">
    <location>
        <begin position="2"/>
        <end position="171"/>
    </location>
</feature>
<protein>
    <recommendedName>
        <fullName evidence="5">Flavin prenyltransferase UbiX</fullName>
        <ecNumber evidence="5">2.5.1.129</ecNumber>
    </recommendedName>
</protein>
<feature type="binding site" evidence="5">
    <location>
        <position position="120"/>
    </location>
    <ligand>
        <name>FMN</name>
        <dbReference type="ChEBI" id="CHEBI:58210"/>
    </ligand>
</feature>
<dbReference type="Proteomes" id="UP000320766">
    <property type="component" value="Unassembled WGS sequence"/>
</dbReference>
<dbReference type="Gene3D" id="3.40.50.1950">
    <property type="entry name" value="Flavin prenyltransferase-like"/>
    <property type="match status" value="1"/>
</dbReference>
<evidence type="ECO:0000256" key="1">
    <source>
        <dbReference type="ARBA" id="ARBA00022602"/>
    </source>
</evidence>
<comment type="function">
    <text evidence="5">Flavin prenyltransferase that catalyzes the synthesis of the prenylated FMN cofactor (prenyl-FMN) for 4-hydroxy-3-polyprenylbenzoic acid decarboxylase UbiD. The prenyltransferase is metal-independent and links a dimethylallyl moiety from dimethylallyl monophosphate (DMAP) to the flavin N5 and C6 atoms of FMN.</text>
</comment>
<proteinExistence type="inferred from homology"/>
<keyword evidence="4 5" id="KW-0808">Transferase</keyword>
<feature type="binding site" evidence="5">
    <location>
        <begin position="85"/>
        <end position="88"/>
    </location>
    <ligand>
        <name>FMN</name>
        <dbReference type="ChEBI" id="CHEBI:58210"/>
    </ligand>
</feature>
<organism evidence="7 8">
    <name type="scientific">Candidatus Methanolliviera hydrocarbonicum</name>
    <dbReference type="NCBI Taxonomy" id="2491085"/>
    <lineage>
        <taxon>Archaea</taxon>
        <taxon>Methanobacteriati</taxon>
        <taxon>Methanobacteriota</taxon>
        <taxon>Candidatus Methanoliparia</taxon>
        <taxon>Candidatus Methanoliparales</taxon>
        <taxon>Candidatus Methanollivieraceae</taxon>
        <taxon>Candidatus Methanolliviera</taxon>
    </lineage>
</organism>